<dbReference type="OrthoDB" id="3647at2759"/>
<protein>
    <submittedName>
        <fullName evidence="3">Glycosyltransferase family 32 protein</fullName>
    </submittedName>
</protein>
<dbReference type="HOGENOM" id="CLU_051866_1_1_1"/>
<dbReference type="SUPFAM" id="SSF53448">
    <property type="entry name" value="Nucleotide-diphospho-sugar transferases"/>
    <property type="match status" value="1"/>
</dbReference>
<dbReference type="EMBL" id="KL198037">
    <property type="protein sequence ID" value="KDQ14565.1"/>
    <property type="molecule type" value="Genomic_DNA"/>
</dbReference>
<dbReference type="Proteomes" id="UP000027195">
    <property type="component" value="Unassembled WGS sequence"/>
</dbReference>
<dbReference type="InParanoid" id="A0A067MIK4"/>
<dbReference type="InterPro" id="IPR051706">
    <property type="entry name" value="Glycosyltransferase_domain"/>
</dbReference>
<dbReference type="InterPro" id="IPR029044">
    <property type="entry name" value="Nucleotide-diphossugar_trans"/>
</dbReference>
<dbReference type="InterPro" id="IPR007577">
    <property type="entry name" value="GlycoTrfase_DXD_sugar-bd_CS"/>
</dbReference>
<sequence>MARAPSPYGPARIIHQSWKDQNLPDRFKAWSNNWRVMNGEEWEYVLWTDEDNLELVKTRFPEWLDTYQSLPKNIFRVDMVRNFYMYAFGGVYADLDLEPLKPIENCLSFPNSSTPFAAIGQMGPLSFPHSTPNAFFFASGPGHPFFIRPLQLLGQLQKDVPDAGPEAVTGPLALRQAWLQWSAEDDALPANASRPHVELLDQGRIYPFDWKAADMATKCTCHATASTFSAGRCKALFPNAWTITYWTQSWKGA</sequence>
<dbReference type="PANTHER" id="PTHR32385">
    <property type="entry name" value="MANNOSYL PHOSPHORYLINOSITOL CERAMIDE SYNTHASE"/>
    <property type="match status" value="1"/>
</dbReference>
<organism evidence="3 4">
    <name type="scientific">Botryobasidium botryosum (strain FD-172 SS1)</name>
    <dbReference type="NCBI Taxonomy" id="930990"/>
    <lineage>
        <taxon>Eukaryota</taxon>
        <taxon>Fungi</taxon>
        <taxon>Dikarya</taxon>
        <taxon>Basidiomycota</taxon>
        <taxon>Agaricomycotina</taxon>
        <taxon>Agaricomycetes</taxon>
        <taxon>Cantharellales</taxon>
        <taxon>Botryobasidiaceae</taxon>
        <taxon>Botryobasidium</taxon>
    </lineage>
</organism>
<dbReference type="AlphaFoldDB" id="A0A067MIK4"/>
<keyword evidence="2 3" id="KW-0808">Transferase</keyword>
<dbReference type="STRING" id="930990.A0A067MIK4"/>
<proteinExistence type="inferred from homology"/>
<evidence type="ECO:0000256" key="1">
    <source>
        <dbReference type="ARBA" id="ARBA00009003"/>
    </source>
</evidence>
<name>A0A067MIK4_BOTB1</name>
<keyword evidence="4" id="KW-1185">Reference proteome</keyword>
<accession>A0A067MIK4</accession>
<dbReference type="GO" id="GO:0000030">
    <property type="term" value="F:mannosyltransferase activity"/>
    <property type="evidence" value="ECO:0007669"/>
    <property type="project" value="TreeGrafter"/>
</dbReference>
<dbReference type="PANTHER" id="PTHR32385:SF23">
    <property type="entry name" value="NUCLEOTIDE-DIPHOSPHO-SUGAR TRANSFERASE"/>
    <property type="match status" value="1"/>
</dbReference>
<reference evidence="4" key="1">
    <citation type="journal article" date="2014" name="Proc. Natl. Acad. Sci. U.S.A.">
        <title>Extensive sampling of basidiomycete genomes demonstrates inadequacy of the white-rot/brown-rot paradigm for wood decay fungi.</title>
        <authorList>
            <person name="Riley R."/>
            <person name="Salamov A.A."/>
            <person name="Brown D.W."/>
            <person name="Nagy L.G."/>
            <person name="Floudas D."/>
            <person name="Held B.W."/>
            <person name="Levasseur A."/>
            <person name="Lombard V."/>
            <person name="Morin E."/>
            <person name="Otillar R."/>
            <person name="Lindquist E.A."/>
            <person name="Sun H."/>
            <person name="LaButti K.M."/>
            <person name="Schmutz J."/>
            <person name="Jabbour D."/>
            <person name="Luo H."/>
            <person name="Baker S.E."/>
            <person name="Pisabarro A.G."/>
            <person name="Walton J.D."/>
            <person name="Blanchette R.A."/>
            <person name="Henrissat B."/>
            <person name="Martin F."/>
            <person name="Cullen D."/>
            <person name="Hibbett D.S."/>
            <person name="Grigoriev I.V."/>
        </authorList>
    </citation>
    <scope>NUCLEOTIDE SEQUENCE [LARGE SCALE GENOMIC DNA]</scope>
    <source>
        <strain evidence="4">FD-172 SS1</strain>
    </source>
</reference>
<dbReference type="Pfam" id="PF04488">
    <property type="entry name" value="Gly_transf_sug"/>
    <property type="match status" value="1"/>
</dbReference>
<evidence type="ECO:0000313" key="4">
    <source>
        <dbReference type="Proteomes" id="UP000027195"/>
    </source>
</evidence>
<dbReference type="GO" id="GO:0016020">
    <property type="term" value="C:membrane"/>
    <property type="evidence" value="ECO:0007669"/>
    <property type="project" value="GOC"/>
</dbReference>
<dbReference type="Gene3D" id="3.90.550.20">
    <property type="match status" value="1"/>
</dbReference>
<gene>
    <name evidence="3" type="ORF">BOTBODRAFT_32697</name>
</gene>
<evidence type="ECO:0000256" key="2">
    <source>
        <dbReference type="ARBA" id="ARBA00022679"/>
    </source>
</evidence>
<dbReference type="GO" id="GO:0051999">
    <property type="term" value="P:mannosyl-inositol phosphorylceramide biosynthetic process"/>
    <property type="evidence" value="ECO:0007669"/>
    <property type="project" value="TreeGrafter"/>
</dbReference>
<evidence type="ECO:0000313" key="3">
    <source>
        <dbReference type="EMBL" id="KDQ14565.1"/>
    </source>
</evidence>
<comment type="similarity">
    <text evidence="1">Belongs to the glycosyltransferase 32 family.</text>
</comment>